<protein>
    <submittedName>
        <fullName evidence="2">Uncharacterized protein</fullName>
    </submittedName>
</protein>
<keyword evidence="1" id="KW-0472">Membrane</keyword>
<keyword evidence="1" id="KW-0812">Transmembrane</keyword>
<reference evidence="2 3" key="1">
    <citation type="submission" date="2021-03" db="EMBL/GenBank/DDBJ databases">
        <title>Antimicrobial resistance genes in bacteria isolated from Japanese honey, and their potential for conferring macrolide and lincosamide resistance in the American foulbrood pathogen Paenibacillus larvae.</title>
        <authorList>
            <person name="Okamoto M."/>
            <person name="Kumagai M."/>
            <person name="Kanamori H."/>
            <person name="Takamatsu D."/>
        </authorList>
    </citation>
    <scope>NUCLEOTIDE SEQUENCE [LARGE SCALE GENOMIC DNA]</scope>
    <source>
        <strain evidence="2 3">J21TS3</strain>
    </source>
</reference>
<accession>A0ABQ4M1N7</accession>
<feature type="transmembrane region" description="Helical" evidence="1">
    <location>
        <begin position="12"/>
        <end position="30"/>
    </location>
</feature>
<dbReference type="EMBL" id="BORW01000031">
    <property type="protein sequence ID" value="GIO69447.1"/>
    <property type="molecule type" value="Genomic_DNA"/>
</dbReference>
<sequence length="62" mass="7300">MTRLIKTAKNTILGVIILFARSNLFIIPINSDIIDKNKIKQGMYNLLPIFFPIFHHPYYNHK</sequence>
<gene>
    <name evidence="2" type="ORF">J21TS3_42680</name>
</gene>
<name>A0ABQ4M1N7_9BACL</name>
<comment type="caution">
    <text evidence="2">The sequence shown here is derived from an EMBL/GenBank/DDBJ whole genome shotgun (WGS) entry which is preliminary data.</text>
</comment>
<organism evidence="2 3">
    <name type="scientific">Paenibacillus cookii</name>
    <dbReference type="NCBI Taxonomy" id="157839"/>
    <lineage>
        <taxon>Bacteria</taxon>
        <taxon>Bacillati</taxon>
        <taxon>Bacillota</taxon>
        <taxon>Bacilli</taxon>
        <taxon>Bacillales</taxon>
        <taxon>Paenibacillaceae</taxon>
        <taxon>Paenibacillus</taxon>
    </lineage>
</organism>
<proteinExistence type="predicted"/>
<dbReference type="Proteomes" id="UP000680638">
    <property type="component" value="Unassembled WGS sequence"/>
</dbReference>
<evidence type="ECO:0000313" key="2">
    <source>
        <dbReference type="EMBL" id="GIO69447.1"/>
    </source>
</evidence>
<evidence type="ECO:0000256" key="1">
    <source>
        <dbReference type="SAM" id="Phobius"/>
    </source>
</evidence>
<keyword evidence="1" id="KW-1133">Transmembrane helix</keyword>
<keyword evidence="3" id="KW-1185">Reference proteome</keyword>
<evidence type="ECO:0000313" key="3">
    <source>
        <dbReference type="Proteomes" id="UP000680638"/>
    </source>
</evidence>